<comment type="caution">
    <text evidence="1">The sequence shown here is derived from an EMBL/GenBank/DDBJ whole genome shotgun (WGS) entry which is preliminary data.</text>
</comment>
<evidence type="ECO:0000313" key="1">
    <source>
        <dbReference type="EMBL" id="CAG8834156.1"/>
    </source>
</evidence>
<accession>A0ACA9SCM8</accession>
<evidence type="ECO:0000313" key="2">
    <source>
        <dbReference type="Proteomes" id="UP000789920"/>
    </source>
</evidence>
<sequence length="91" mass="10574">QYNNISKEKELYANVLEYLSSKRNKMKKHLTPLKGKKKDIDLVISSMGKGLSLLEAIEQVLANTEEEKRAGITKNLYHFINKKKHAEHEFM</sequence>
<organism evidence="1 2">
    <name type="scientific">Racocetra persica</name>
    <dbReference type="NCBI Taxonomy" id="160502"/>
    <lineage>
        <taxon>Eukaryota</taxon>
        <taxon>Fungi</taxon>
        <taxon>Fungi incertae sedis</taxon>
        <taxon>Mucoromycota</taxon>
        <taxon>Glomeromycotina</taxon>
        <taxon>Glomeromycetes</taxon>
        <taxon>Diversisporales</taxon>
        <taxon>Gigasporaceae</taxon>
        <taxon>Racocetra</taxon>
    </lineage>
</organism>
<gene>
    <name evidence="1" type="ORF">RPERSI_LOCUS29099</name>
</gene>
<name>A0ACA9SCM8_9GLOM</name>
<dbReference type="EMBL" id="CAJVQC010108378">
    <property type="protein sequence ID" value="CAG8834156.1"/>
    <property type="molecule type" value="Genomic_DNA"/>
</dbReference>
<proteinExistence type="predicted"/>
<dbReference type="Proteomes" id="UP000789920">
    <property type="component" value="Unassembled WGS sequence"/>
</dbReference>
<keyword evidence="2" id="KW-1185">Reference proteome</keyword>
<reference evidence="1" key="1">
    <citation type="submission" date="2021-06" db="EMBL/GenBank/DDBJ databases">
        <authorList>
            <person name="Kallberg Y."/>
            <person name="Tangrot J."/>
            <person name="Rosling A."/>
        </authorList>
    </citation>
    <scope>NUCLEOTIDE SEQUENCE</scope>
    <source>
        <strain evidence="1">MA461A</strain>
    </source>
</reference>
<feature type="non-terminal residue" evidence="1">
    <location>
        <position position="1"/>
    </location>
</feature>
<feature type="non-terminal residue" evidence="1">
    <location>
        <position position="91"/>
    </location>
</feature>
<protein>
    <submittedName>
        <fullName evidence="1">35755_t:CDS:1</fullName>
    </submittedName>
</protein>